<keyword evidence="6" id="KW-0768">Sushi</keyword>
<dbReference type="Pfam" id="PF00002">
    <property type="entry name" value="7tm_2"/>
    <property type="match status" value="1"/>
</dbReference>
<dbReference type="SMART" id="SM00321">
    <property type="entry name" value="WSC"/>
    <property type="match status" value="1"/>
</dbReference>
<keyword evidence="3 8" id="KW-1133">Transmembrane helix</keyword>
<feature type="transmembrane region" description="Helical" evidence="8">
    <location>
        <begin position="1309"/>
        <end position="1330"/>
    </location>
</feature>
<evidence type="ECO:0000259" key="12">
    <source>
        <dbReference type="PROSITE" id="PS50923"/>
    </source>
</evidence>
<sequence length="1484" mass="162354">MVRTRRRDEGGTGVILVMLLVLIAQLPSVLGQPGHLGCYVDKNDDRALQGDQWTDVSAQSWEWCIANCSRTLYRFIGLESGNECYCGNDVYSRHGNGYGCNMTCEGNAGQTCGGLNQIEVYRVSSGVCSNPYKQPSHGSYHVEYRPYNYDLGDSEYVGARLRYTCHRGYYLPFNTSTVTCVTGDPSSWDHYVTKCPACTSISNCAAGQLHCTTTTDQQCDQCDGDYGSDGADYSSVNNGSECRKQCSWRKDSNACYPGSCTDANCTCSSGFLGPDCMTLGSGQAPVLSEHRATLEGSTTLESPVVNGSTDAVYTNVRDFARIKIYWESSYQPVGLPNSSAGGHPYIHNVSLGVVWARVEAYVNRSTTLIYSIAEQNCSTTTDGVYFSPDNPAAIVVVCEHTFNVNFSSWTPVTGDVLRYDVHSTNGGYLNLYNRDSNNTIITRYYNGQTVSGYSTFTFDFVNPYHCLDVGSGCRISMLNAGNDVTSQTTMTITWQGWADDLAGIKEYNLEVRQLSGNHGNEMTEIFDIPAVYSGVTNSSQNVTLPHVGVSTRVYSIVLTTVDNAGNFRLSRRFVFFDDDPDDVTMQNNASVRLLSATKETDYEWLIDLDSNGGMTSVLLDWTNRFINIHHLNQGFLKPIGSYVNATIDDDYDQNFGQRGRSAVLNALGVTEFRVLSDIDHSGGRTTVNVSDDNSDNWSNEATNTQATYNLTLADGDSIRFWVEARDLAGHFVRDSVLVHADSSPPTIQDFKLIPGLSGISVECTTFDEHSGASTVKWRLFHVDNGTQIEHVSETTPVEHIDPEGCNPATCLCVPIGDCYAKNYNSSFVVDDRAFEYFITLTVTNHAGLVTSQTFKTSPMKTVDEAAEDLVSQSNDTSSIDAGAFDQIADQLDDIVNSQDTSPEVTANVIIVVNNLLQVDTREFNDSESAANSSSRVVRALERQIWNVLAAGKNISAVTTSVAVVASHFNAGALLNGVVFAALSGGGGSESLADEDIGVFHGSDGDIPLVKVEVSIKLPEEILKLFPTGSAVPISFVMYENSNLFHSKQVDNASSTEFPTAIASRIISASVPNVSISDLPYDSPVVIAFHLKPVQVSSPMKNTEQTETCVFWDFNLRHGIGDWSPEGCRTDQLTNGRIVCLCDHATNFAVLVNIHGKKFTSLALDIISKAGCIVSIVALVITIVIYSSLRSLRSKTPSRILISFSLSLLCLYLVFVAGIEQTSSRVVCIVVAVLMHYFTLTSMAWMGVEAASMYLKLVRVFNSDVEHFMIKASVVAWGLPSLVIDVILAVDYTVYDNEYSCFLKPGAAFFFGQLLIIGLVFLFNAVIFVLISRKFLCRDKTLQSTANTSKKKQGTAMKRLQNIAAVSLLLGMTWVFGLLSIFEASSFTFQVIFAVCNSLQGLFIFLLFVVRQEKIRASVMARLRGRNRVDANATTASSVSKFISNAEEDKEPGSNELTDDIILSEKYEKDNGAPNSAETAETTYL</sequence>
<feature type="chain" id="PRO_5037679347" description="GPS domain-containing protein" evidence="9">
    <location>
        <begin position="32"/>
        <end position="1484"/>
    </location>
</feature>
<dbReference type="PANTHER" id="PTHR47767:SF1">
    <property type="entry name" value="ADHESION G PROTEIN-COUPLED RECEPTOR G7"/>
    <property type="match status" value="1"/>
</dbReference>
<protein>
    <recommendedName>
        <fullName evidence="16">GPS domain-containing protein</fullName>
    </recommendedName>
</protein>
<feature type="domain" description="Sushi" evidence="12">
    <location>
        <begin position="126"/>
        <end position="197"/>
    </location>
</feature>
<evidence type="ECO:0000313" key="14">
    <source>
        <dbReference type="EnsemblMetazoa" id="XP_038050908.1"/>
    </source>
</evidence>
<evidence type="ECO:0008006" key="16">
    <source>
        <dbReference type="Google" id="ProtNLM"/>
    </source>
</evidence>
<evidence type="ECO:0000256" key="9">
    <source>
        <dbReference type="SAM" id="SignalP"/>
    </source>
</evidence>
<evidence type="ECO:0000256" key="1">
    <source>
        <dbReference type="ARBA" id="ARBA00004141"/>
    </source>
</evidence>
<evidence type="ECO:0000256" key="4">
    <source>
        <dbReference type="ARBA" id="ARBA00023136"/>
    </source>
</evidence>
<dbReference type="CDD" id="cd00033">
    <property type="entry name" value="CCP"/>
    <property type="match status" value="1"/>
</dbReference>
<dbReference type="GO" id="GO:0004930">
    <property type="term" value="F:G protein-coupled receptor activity"/>
    <property type="evidence" value="ECO:0007669"/>
    <property type="project" value="InterPro"/>
</dbReference>
<dbReference type="InterPro" id="IPR017981">
    <property type="entry name" value="GPCR_2-like_7TM"/>
</dbReference>
<dbReference type="GeneID" id="119724060"/>
<dbReference type="Pfam" id="PF01825">
    <property type="entry name" value="GPS"/>
    <property type="match status" value="1"/>
</dbReference>
<dbReference type="SMART" id="SM00032">
    <property type="entry name" value="CCP"/>
    <property type="match status" value="1"/>
</dbReference>
<dbReference type="OrthoDB" id="5985073at2759"/>
<feature type="transmembrane region" description="Helical" evidence="8">
    <location>
        <begin position="1199"/>
        <end position="1217"/>
    </location>
</feature>
<keyword evidence="2 8" id="KW-0812">Transmembrane</keyword>
<feature type="transmembrane region" description="Helical" evidence="8">
    <location>
        <begin position="1267"/>
        <end position="1289"/>
    </location>
</feature>
<dbReference type="PANTHER" id="PTHR47767">
    <property type="entry name" value="ADHESION G PROTEIN-COUPLED RECEPTOR G7"/>
    <property type="match status" value="1"/>
</dbReference>
<keyword evidence="5" id="KW-1015">Disulfide bond</keyword>
<keyword evidence="4 8" id="KW-0472">Membrane</keyword>
<keyword evidence="15" id="KW-1185">Reference proteome</keyword>
<evidence type="ECO:0000256" key="8">
    <source>
        <dbReference type="SAM" id="Phobius"/>
    </source>
</evidence>
<feature type="region of interest" description="Disordered" evidence="7">
    <location>
        <begin position="1465"/>
        <end position="1484"/>
    </location>
</feature>
<comment type="subcellular location">
    <subcellularLocation>
        <location evidence="1">Membrane</location>
        <topology evidence="1">Multi-pass membrane protein</topology>
    </subcellularLocation>
</comment>
<feature type="signal peptide" evidence="9">
    <location>
        <begin position="1"/>
        <end position="31"/>
    </location>
</feature>
<dbReference type="RefSeq" id="XP_038050908.1">
    <property type="nucleotide sequence ID" value="XM_038194980.1"/>
</dbReference>
<dbReference type="GO" id="GO:0007166">
    <property type="term" value="P:cell surface receptor signaling pathway"/>
    <property type="evidence" value="ECO:0007669"/>
    <property type="project" value="InterPro"/>
</dbReference>
<feature type="transmembrane region" description="Helical" evidence="8">
    <location>
        <begin position="1359"/>
        <end position="1380"/>
    </location>
</feature>
<comment type="caution">
    <text evidence="6">Lacks conserved residue(s) required for the propagation of feature annotation.</text>
</comment>
<dbReference type="PROSITE" id="PS50221">
    <property type="entry name" value="GAIN_B"/>
    <property type="match status" value="1"/>
</dbReference>
<dbReference type="InterPro" id="IPR000832">
    <property type="entry name" value="GPCR_2_secretin-like"/>
</dbReference>
<dbReference type="GO" id="GO:0016020">
    <property type="term" value="C:membrane"/>
    <property type="evidence" value="ECO:0007669"/>
    <property type="project" value="UniProtKB-SubCell"/>
</dbReference>
<feature type="transmembrane region" description="Helical" evidence="8">
    <location>
        <begin position="1165"/>
        <end position="1187"/>
    </location>
</feature>
<evidence type="ECO:0000259" key="11">
    <source>
        <dbReference type="PROSITE" id="PS50261"/>
    </source>
</evidence>
<dbReference type="CDD" id="cd15040">
    <property type="entry name" value="7tmB2_Adhesion"/>
    <property type="match status" value="1"/>
</dbReference>
<dbReference type="PROSITE" id="PS50261">
    <property type="entry name" value="G_PROTEIN_RECEP_F2_4"/>
    <property type="match status" value="1"/>
</dbReference>
<evidence type="ECO:0000256" key="3">
    <source>
        <dbReference type="ARBA" id="ARBA00022989"/>
    </source>
</evidence>
<evidence type="ECO:0000313" key="15">
    <source>
        <dbReference type="Proteomes" id="UP000887568"/>
    </source>
</evidence>
<feature type="domain" description="GAIN-B" evidence="10">
    <location>
        <begin position="978"/>
        <end position="1157"/>
    </location>
</feature>
<dbReference type="SUPFAM" id="SSF81321">
    <property type="entry name" value="Family A G protein-coupled receptor-like"/>
    <property type="match status" value="1"/>
</dbReference>
<dbReference type="InterPro" id="IPR000203">
    <property type="entry name" value="GPS"/>
</dbReference>
<accession>A0A913ZGJ9</accession>
<dbReference type="InterPro" id="IPR000436">
    <property type="entry name" value="Sushi_SCR_CCP_dom"/>
</dbReference>
<keyword evidence="9" id="KW-0732">Signal</keyword>
<dbReference type="InterPro" id="IPR002889">
    <property type="entry name" value="WSC_carb-bd"/>
</dbReference>
<dbReference type="PROSITE" id="PS51212">
    <property type="entry name" value="WSC"/>
    <property type="match status" value="1"/>
</dbReference>
<feature type="compositionally biased region" description="Polar residues" evidence="7">
    <location>
        <begin position="1472"/>
        <end position="1484"/>
    </location>
</feature>
<dbReference type="InterPro" id="IPR046338">
    <property type="entry name" value="GAIN_dom_sf"/>
</dbReference>
<feature type="transmembrane region" description="Helical" evidence="8">
    <location>
        <begin position="1223"/>
        <end position="1247"/>
    </location>
</feature>
<evidence type="ECO:0000256" key="5">
    <source>
        <dbReference type="ARBA" id="ARBA00023157"/>
    </source>
</evidence>
<dbReference type="Gene3D" id="1.20.1070.10">
    <property type="entry name" value="Rhodopsin 7-helix transmembrane proteins"/>
    <property type="match status" value="1"/>
</dbReference>
<dbReference type="InterPro" id="IPR057244">
    <property type="entry name" value="GAIN_B"/>
</dbReference>
<evidence type="ECO:0000256" key="6">
    <source>
        <dbReference type="PROSITE-ProRule" id="PRU00302"/>
    </source>
</evidence>
<evidence type="ECO:0000256" key="2">
    <source>
        <dbReference type="ARBA" id="ARBA00022692"/>
    </source>
</evidence>
<feature type="domain" description="WSC" evidence="13">
    <location>
        <begin position="32"/>
        <end position="124"/>
    </location>
</feature>
<feature type="transmembrane region" description="Helical" evidence="8">
    <location>
        <begin position="1386"/>
        <end position="1409"/>
    </location>
</feature>
<dbReference type="Pfam" id="PF01822">
    <property type="entry name" value="WSC"/>
    <property type="match status" value="1"/>
</dbReference>
<evidence type="ECO:0000259" key="13">
    <source>
        <dbReference type="PROSITE" id="PS51212"/>
    </source>
</evidence>
<evidence type="ECO:0000259" key="10">
    <source>
        <dbReference type="PROSITE" id="PS50221"/>
    </source>
</evidence>
<name>A0A913ZGJ9_PATMI</name>
<organism evidence="14 15">
    <name type="scientific">Patiria miniata</name>
    <name type="common">Bat star</name>
    <name type="synonym">Asterina miniata</name>
    <dbReference type="NCBI Taxonomy" id="46514"/>
    <lineage>
        <taxon>Eukaryota</taxon>
        <taxon>Metazoa</taxon>
        <taxon>Echinodermata</taxon>
        <taxon>Eleutherozoa</taxon>
        <taxon>Asterozoa</taxon>
        <taxon>Asteroidea</taxon>
        <taxon>Valvatacea</taxon>
        <taxon>Valvatida</taxon>
        <taxon>Asterinidae</taxon>
        <taxon>Patiria</taxon>
    </lineage>
</organism>
<feature type="domain" description="G-protein coupled receptors family 2 profile 2" evidence="11">
    <location>
        <begin position="1163"/>
        <end position="1411"/>
    </location>
</feature>
<proteinExistence type="predicted"/>
<dbReference type="InterPro" id="IPR053066">
    <property type="entry name" value="ADGR_G7"/>
</dbReference>
<dbReference type="Gene3D" id="2.60.220.50">
    <property type="match status" value="1"/>
</dbReference>
<dbReference type="EnsemblMetazoa" id="XM_038194980.1">
    <property type="protein sequence ID" value="XP_038050908.1"/>
    <property type="gene ID" value="LOC119724060"/>
</dbReference>
<dbReference type="SMART" id="SM00303">
    <property type="entry name" value="GPS"/>
    <property type="match status" value="1"/>
</dbReference>
<dbReference type="Proteomes" id="UP000887568">
    <property type="component" value="Unplaced"/>
</dbReference>
<dbReference type="PROSITE" id="PS50923">
    <property type="entry name" value="SUSHI"/>
    <property type="match status" value="1"/>
</dbReference>
<reference evidence="14" key="1">
    <citation type="submission" date="2022-11" db="UniProtKB">
        <authorList>
            <consortium name="EnsemblMetazoa"/>
        </authorList>
    </citation>
    <scope>IDENTIFICATION</scope>
</reference>
<evidence type="ECO:0000256" key="7">
    <source>
        <dbReference type="SAM" id="MobiDB-lite"/>
    </source>
</evidence>